<feature type="domain" description="HTH cro/C1-type" evidence="1">
    <location>
        <begin position="19"/>
        <end position="73"/>
    </location>
</feature>
<dbReference type="InterPro" id="IPR010982">
    <property type="entry name" value="Lambda_DNA-bd_dom_sf"/>
</dbReference>
<dbReference type="CDD" id="cd00093">
    <property type="entry name" value="HTH_XRE"/>
    <property type="match status" value="1"/>
</dbReference>
<dbReference type="Gene3D" id="1.10.260.40">
    <property type="entry name" value="lambda repressor-like DNA-binding domains"/>
    <property type="match status" value="1"/>
</dbReference>
<evidence type="ECO:0000313" key="2">
    <source>
        <dbReference type="EMBL" id="SNY28869.1"/>
    </source>
</evidence>
<dbReference type="InterPro" id="IPR001387">
    <property type="entry name" value="Cro/C1-type_HTH"/>
</dbReference>
<dbReference type="EMBL" id="OBDY01000003">
    <property type="protein sequence ID" value="SNY28869.1"/>
    <property type="molecule type" value="Genomic_DNA"/>
</dbReference>
<name>A0A285GZ66_9ACTN</name>
<protein>
    <submittedName>
        <fullName evidence="2">Helix-turn-helix domain-containing protein</fullName>
    </submittedName>
</protein>
<accession>A0A285GZ66</accession>
<dbReference type="SUPFAM" id="SSF47413">
    <property type="entry name" value="lambda repressor-like DNA-binding domains"/>
    <property type="match status" value="1"/>
</dbReference>
<dbReference type="SMART" id="SM00530">
    <property type="entry name" value="HTH_XRE"/>
    <property type="match status" value="1"/>
</dbReference>
<organism evidence="2 3">
    <name type="scientific">Paractinoplanes atraurantiacus</name>
    <dbReference type="NCBI Taxonomy" id="1036182"/>
    <lineage>
        <taxon>Bacteria</taxon>
        <taxon>Bacillati</taxon>
        <taxon>Actinomycetota</taxon>
        <taxon>Actinomycetes</taxon>
        <taxon>Micromonosporales</taxon>
        <taxon>Micromonosporaceae</taxon>
        <taxon>Paractinoplanes</taxon>
    </lineage>
</organism>
<dbReference type="PROSITE" id="PS50943">
    <property type="entry name" value="HTH_CROC1"/>
    <property type="match status" value="1"/>
</dbReference>
<sequence>MTQAHERTATLSQLVADEIRVAMTRRRMSGRELATKLNVSPSWVSYRLSGKQPIDLNDLLRIANALEVGVHELLPPPDIAAGAAETRANAH</sequence>
<reference evidence="2 3" key="1">
    <citation type="submission" date="2017-09" db="EMBL/GenBank/DDBJ databases">
        <authorList>
            <person name="Ehlers B."/>
            <person name="Leendertz F.H."/>
        </authorList>
    </citation>
    <scope>NUCLEOTIDE SEQUENCE [LARGE SCALE GENOMIC DNA]</scope>
    <source>
        <strain evidence="2 3">CGMCC 4.6857</strain>
    </source>
</reference>
<keyword evidence="3" id="KW-1185">Reference proteome</keyword>
<dbReference type="OrthoDB" id="3402715at2"/>
<dbReference type="GO" id="GO:0003677">
    <property type="term" value="F:DNA binding"/>
    <property type="evidence" value="ECO:0007669"/>
    <property type="project" value="InterPro"/>
</dbReference>
<evidence type="ECO:0000313" key="3">
    <source>
        <dbReference type="Proteomes" id="UP000219612"/>
    </source>
</evidence>
<evidence type="ECO:0000259" key="1">
    <source>
        <dbReference type="PROSITE" id="PS50943"/>
    </source>
</evidence>
<dbReference type="AlphaFoldDB" id="A0A285GZ66"/>
<dbReference type="Pfam" id="PF13560">
    <property type="entry name" value="HTH_31"/>
    <property type="match status" value="1"/>
</dbReference>
<dbReference type="Proteomes" id="UP000219612">
    <property type="component" value="Unassembled WGS sequence"/>
</dbReference>
<gene>
    <name evidence="2" type="ORF">SAMN05421748_103147</name>
</gene>
<proteinExistence type="predicted"/>
<dbReference type="RefSeq" id="WP_097319372.1">
    <property type="nucleotide sequence ID" value="NZ_OBDY01000003.1"/>
</dbReference>